<dbReference type="KEGG" id="tem:JW646_19940"/>
<organism evidence="14 15">
    <name type="scientific">Terrisporobacter hibernicus</name>
    <dbReference type="NCBI Taxonomy" id="2813371"/>
    <lineage>
        <taxon>Bacteria</taxon>
        <taxon>Bacillati</taxon>
        <taxon>Bacillota</taxon>
        <taxon>Clostridia</taxon>
        <taxon>Peptostreptococcales</taxon>
        <taxon>Peptostreptococcaceae</taxon>
        <taxon>Terrisporobacter</taxon>
    </lineage>
</organism>
<keyword evidence="12" id="KW-1133">Transmembrane helix</keyword>
<dbReference type="InterPro" id="IPR004358">
    <property type="entry name" value="Sig_transdc_His_kin-like_C"/>
</dbReference>
<dbReference type="PANTHER" id="PTHR43711">
    <property type="entry name" value="TWO-COMPONENT HISTIDINE KINASE"/>
    <property type="match status" value="1"/>
</dbReference>
<evidence type="ECO:0000256" key="1">
    <source>
        <dbReference type="ARBA" id="ARBA00000085"/>
    </source>
</evidence>
<feature type="transmembrane region" description="Helical" evidence="12">
    <location>
        <begin position="183"/>
        <end position="204"/>
    </location>
</feature>
<dbReference type="GO" id="GO:0000155">
    <property type="term" value="F:phosphorelay sensor kinase activity"/>
    <property type="evidence" value="ECO:0007669"/>
    <property type="project" value="InterPro"/>
</dbReference>
<evidence type="ECO:0000256" key="11">
    <source>
        <dbReference type="ARBA" id="ARBA00023136"/>
    </source>
</evidence>
<evidence type="ECO:0000256" key="5">
    <source>
        <dbReference type="ARBA" id="ARBA00022553"/>
    </source>
</evidence>
<dbReference type="Pfam" id="PF02518">
    <property type="entry name" value="HATPase_c"/>
    <property type="match status" value="1"/>
</dbReference>
<evidence type="ECO:0000256" key="3">
    <source>
        <dbReference type="ARBA" id="ARBA00012438"/>
    </source>
</evidence>
<evidence type="ECO:0000313" key="15">
    <source>
        <dbReference type="Proteomes" id="UP001198983"/>
    </source>
</evidence>
<evidence type="ECO:0000256" key="9">
    <source>
        <dbReference type="ARBA" id="ARBA00022840"/>
    </source>
</evidence>
<feature type="transmembrane region" description="Helical" evidence="12">
    <location>
        <begin position="213"/>
        <end position="233"/>
    </location>
</feature>
<evidence type="ECO:0000256" key="12">
    <source>
        <dbReference type="SAM" id="Phobius"/>
    </source>
</evidence>
<evidence type="ECO:0000256" key="2">
    <source>
        <dbReference type="ARBA" id="ARBA00004236"/>
    </source>
</evidence>
<feature type="transmembrane region" description="Helical" evidence="12">
    <location>
        <begin position="89"/>
        <end position="107"/>
    </location>
</feature>
<proteinExistence type="predicted"/>
<dbReference type="SUPFAM" id="SSF47384">
    <property type="entry name" value="Homodimeric domain of signal transducing histidine kinase"/>
    <property type="match status" value="1"/>
</dbReference>
<dbReference type="GO" id="GO:0005886">
    <property type="term" value="C:plasma membrane"/>
    <property type="evidence" value="ECO:0007669"/>
    <property type="project" value="UniProtKB-SubCell"/>
</dbReference>
<comment type="catalytic activity">
    <reaction evidence="1">
        <text>ATP + protein L-histidine = ADP + protein N-phospho-L-histidine.</text>
        <dbReference type="EC" id="2.7.13.3"/>
    </reaction>
</comment>
<dbReference type="InterPro" id="IPR050736">
    <property type="entry name" value="Sensor_HK_Regulatory"/>
</dbReference>
<feature type="transmembrane region" description="Helical" evidence="12">
    <location>
        <begin position="22"/>
        <end position="42"/>
    </location>
</feature>
<keyword evidence="15" id="KW-1185">Reference proteome</keyword>
<dbReference type="FunFam" id="3.30.565.10:FF:000023">
    <property type="entry name" value="PAS domain-containing sensor histidine kinase"/>
    <property type="match status" value="1"/>
</dbReference>
<dbReference type="GO" id="GO:0005524">
    <property type="term" value="F:ATP binding"/>
    <property type="evidence" value="ECO:0007669"/>
    <property type="project" value="UniProtKB-KW"/>
</dbReference>
<dbReference type="SUPFAM" id="SSF55874">
    <property type="entry name" value="ATPase domain of HSP90 chaperone/DNA topoisomerase II/histidine kinase"/>
    <property type="match status" value="1"/>
</dbReference>
<evidence type="ECO:0000256" key="6">
    <source>
        <dbReference type="ARBA" id="ARBA00022679"/>
    </source>
</evidence>
<comment type="subcellular location">
    <subcellularLocation>
        <location evidence="2">Cell membrane</location>
    </subcellularLocation>
</comment>
<protein>
    <recommendedName>
        <fullName evidence="3">histidine kinase</fullName>
        <ecNumber evidence="3">2.7.13.3</ecNumber>
    </recommendedName>
</protein>
<feature type="transmembrane region" description="Helical" evidence="12">
    <location>
        <begin position="54"/>
        <end position="77"/>
    </location>
</feature>
<dbReference type="SMART" id="SM00387">
    <property type="entry name" value="HATPase_c"/>
    <property type="match status" value="1"/>
</dbReference>
<dbReference type="Proteomes" id="UP001198983">
    <property type="component" value="Chromosome"/>
</dbReference>
<feature type="domain" description="Histidine kinase" evidence="13">
    <location>
        <begin position="411"/>
        <end position="633"/>
    </location>
</feature>
<dbReference type="AlphaFoldDB" id="A0AAX2ZGA8"/>
<keyword evidence="4" id="KW-1003">Cell membrane</keyword>
<sequence>MTMLEGKLTHQDIKYTGNENKILMYVILCILLSTTLILRVIFKYNIDYNYLELSLQLIKLLNSIISILGISSCLISYNSTKDVDIFTISLMYISLYFSVILGQMDYIPFHYNELGKMPYIMVSTSSLRIFLLTLSILPQNKLKNIVVNNKVISILINILLTITLGLLEKKLVMANIIVYNDNFIILCNILLMLVYTICSIILFIKGLKNRECVFIILSSSIFILGVKAAYALYVSSNVTFFTKLVTVSLTYICFFIIIIGSLIELLMYIHKTNKLNDDLNLFYSLSENNNHSFILIFDENRKLLYANDKVKKYYSNNNLDKLSLTFKQKTSNIKKMDEIIESLEFNGYWRGIITNEDNDKTIDCCAQLIYTAKNKKNIAITYIDITEVLKTELEVKTLKLQDKEKTEFIANISHELKTPLNIFYSSVQLLDKLIENEKVDFKHIYKKYNKVLHTNCERMTRLVNNIMDLSNMSIGLLKANFKNYDIVSIVEDVTLSIVEYASFKNINIQFDTNEEEQIIKCDAYMIERVMLNLLSNSIKFSDNNSNIYVNLYINEEWIEIKVKDEGIGIPKEYQNIIFDKFVQIDKSFTRANEGSGAGLSIVKSIIALHKGSIKVISKSKEGTTFKVLIPNKYIHNNEFSVYTIDDYRIRLELSDIYDINM</sequence>
<keyword evidence="5" id="KW-0597">Phosphoprotein</keyword>
<keyword evidence="7" id="KW-0547">Nucleotide-binding</keyword>
<dbReference type="Gene3D" id="1.10.287.130">
    <property type="match status" value="1"/>
</dbReference>
<feature type="transmembrane region" description="Helical" evidence="12">
    <location>
        <begin position="119"/>
        <end position="137"/>
    </location>
</feature>
<dbReference type="CDD" id="cd00082">
    <property type="entry name" value="HisKA"/>
    <property type="match status" value="1"/>
</dbReference>
<keyword evidence="11 12" id="KW-0472">Membrane</keyword>
<gene>
    <name evidence="14" type="ORF">JW646_19940</name>
</gene>
<accession>A0AAX2ZGA8</accession>
<dbReference type="InterPro" id="IPR003594">
    <property type="entry name" value="HATPase_dom"/>
</dbReference>
<keyword evidence="6" id="KW-0808">Transferase</keyword>
<evidence type="ECO:0000256" key="4">
    <source>
        <dbReference type="ARBA" id="ARBA00022475"/>
    </source>
</evidence>
<dbReference type="InterPro" id="IPR003661">
    <property type="entry name" value="HisK_dim/P_dom"/>
</dbReference>
<dbReference type="EC" id="2.7.13.3" evidence="3"/>
<name>A0AAX2ZGA8_9FIRM</name>
<keyword evidence="10" id="KW-0902">Two-component regulatory system</keyword>
<dbReference type="InterPro" id="IPR005467">
    <property type="entry name" value="His_kinase_dom"/>
</dbReference>
<dbReference type="PANTHER" id="PTHR43711:SF26">
    <property type="entry name" value="SENSOR HISTIDINE KINASE RCSC"/>
    <property type="match status" value="1"/>
</dbReference>
<reference evidence="14 15" key="1">
    <citation type="journal article" date="2023" name="Int. J. Syst. Evol. Microbiol.">
        <title>Terrisporobacter hibernicus sp. nov., isolated from bovine faeces in Northern Ireland.</title>
        <authorList>
            <person name="Mitchell M."/>
            <person name="Nguyen S.V."/>
            <person name="Connor M."/>
            <person name="Fairley D.J."/>
            <person name="Donoghue O."/>
            <person name="Marshall H."/>
            <person name="Koolman L."/>
            <person name="McMullan G."/>
            <person name="Schaffer K.E."/>
            <person name="McGrath J.W."/>
            <person name="Fanning S."/>
        </authorList>
    </citation>
    <scope>NUCLEOTIDE SEQUENCE [LARGE SCALE GENOMIC DNA]</scope>
    <source>
        <strain evidence="14 15">MCA3</strain>
    </source>
</reference>
<keyword evidence="12" id="KW-0812">Transmembrane</keyword>
<dbReference type="SMART" id="SM00388">
    <property type="entry name" value="HisKA"/>
    <property type="match status" value="1"/>
</dbReference>
<feature type="transmembrane region" description="Helical" evidence="12">
    <location>
        <begin position="245"/>
        <end position="269"/>
    </location>
</feature>
<evidence type="ECO:0000256" key="10">
    <source>
        <dbReference type="ARBA" id="ARBA00023012"/>
    </source>
</evidence>
<evidence type="ECO:0000256" key="8">
    <source>
        <dbReference type="ARBA" id="ARBA00022777"/>
    </source>
</evidence>
<dbReference type="PRINTS" id="PR00344">
    <property type="entry name" value="BCTRLSENSOR"/>
</dbReference>
<dbReference type="InterPro" id="IPR036097">
    <property type="entry name" value="HisK_dim/P_sf"/>
</dbReference>
<dbReference type="Pfam" id="PF00512">
    <property type="entry name" value="HisKA"/>
    <property type="match status" value="1"/>
</dbReference>
<dbReference type="PROSITE" id="PS50109">
    <property type="entry name" value="HIS_KIN"/>
    <property type="match status" value="1"/>
</dbReference>
<evidence type="ECO:0000313" key="14">
    <source>
        <dbReference type="EMBL" id="UEL47861.1"/>
    </source>
</evidence>
<dbReference type="RefSeq" id="WP_228416171.1">
    <property type="nucleotide sequence ID" value="NZ_CP081135.1"/>
</dbReference>
<dbReference type="Gene3D" id="3.30.565.10">
    <property type="entry name" value="Histidine kinase-like ATPase, C-terminal domain"/>
    <property type="match status" value="1"/>
</dbReference>
<dbReference type="EMBL" id="CP081135">
    <property type="protein sequence ID" value="UEL47861.1"/>
    <property type="molecule type" value="Genomic_DNA"/>
</dbReference>
<feature type="transmembrane region" description="Helical" evidence="12">
    <location>
        <begin position="149"/>
        <end position="167"/>
    </location>
</feature>
<evidence type="ECO:0000259" key="13">
    <source>
        <dbReference type="PROSITE" id="PS50109"/>
    </source>
</evidence>
<keyword evidence="8 14" id="KW-0418">Kinase</keyword>
<evidence type="ECO:0000256" key="7">
    <source>
        <dbReference type="ARBA" id="ARBA00022741"/>
    </source>
</evidence>
<dbReference type="InterPro" id="IPR036890">
    <property type="entry name" value="HATPase_C_sf"/>
</dbReference>
<keyword evidence="9" id="KW-0067">ATP-binding</keyword>